<proteinExistence type="predicted"/>
<feature type="non-terminal residue" evidence="2">
    <location>
        <position position="1"/>
    </location>
</feature>
<keyword evidence="1" id="KW-0732">Signal</keyword>
<keyword evidence="3" id="KW-1185">Reference proteome</keyword>
<evidence type="ECO:0000313" key="2">
    <source>
        <dbReference type="EMBL" id="CAH2039469.1"/>
    </source>
</evidence>
<accession>A0ABN8HPL7</accession>
<feature type="chain" id="PRO_5046256334" evidence="1">
    <location>
        <begin position="23"/>
        <end position="210"/>
    </location>
</feature>
<evidence type="ECO:0000256" key="1">
    <source>
        <dbReference type="SAM" id="SignalP"/>
    </source>
</evidence>
<protein>
    <submittedName>
        <fullName evidence="2">Uncharacterized protein</fullName>
    </submittedName>
</protein>
<sequence>MQLLFTITTVYCSLLTTYNCFGINLIDVKQDINASEETTEKFTTCSATESTDTTSRVYPPIRTTVKNQKRRFMIVTPIRPVFRQAERFEDEKDKNLKNKISMLVQQSIHDAKLKMKTVDNLKEKYKDDPSYRVGFIFSNLKKSKDIMSELFNVAVKHRHDWKALEQMKIFELIVHTNVDTTNLVRQLVEIHLQNLNSTDPVAFRKRVVLL</sequence>
<name>A0ABN8HPL7_9NEOP</name>
<evidence type="ECO:0000313" key="3">
    <source>
        <dbReference type="Proteomes" id="UP000837857"/>
    </source>
</evidence>
<dbReference type="Proteomes" id="UP000837857">
    <property type="component" value="Chromosome 11"/>
</dbReference>
<organism evidence="2 3">
    <name type="scientific">Iphiclides podalirius</name>
    <name type="common">scarce swallowtail</name>
    <dbReference type="NCBI Taxonomy" id="110791"/>
    <lineage>
        <taxon>Eukaryota</taxon>
        <taxon>Metazoa</taxon>
        <taxon>Ecdysozoa</taxon>
        <taxon>Arthropoda</taxon>
        <taxon>Hexapoda</taxon>
        <taxon>Insecta</taxon>
        <taxon>Pterygota</taxon>
        <taxon>Neoptera</taxon>
        <taxon>Endopterygota</taxon>
        <taxon>Lepidoptera</taxon>
        <taxon>Glossata</taxon>
        <taxon>Ditrysia</taxon>
        <taxon>Papilionoidea</taxon>
        <taxon>Papilionidae</taxon>
        <taxon>Papilioninae</taxon>
        <taxon>Iphiclides</taxon>
    </lineage>
</organism>
<dbReference type="EMBL" id="OW152823">
    <property type="protein sequence ID" value="CAH2039469.1"/>
    <property type="molecule type" value="Genomic_DNA"/>
</dbReference>
<reference evidence="2" key="1">
    <citation type="submission" date="2022-03" db="EMBL/GenBank/DDBJ databases">
        <authorList>
            <person name="Martin H S."/>
        </authorList>
    </citation>
    <scope>NUCLEOTIDE SEQUENCE</scope>
</reference>
<feature type="signal peptide" evidence="1">
    <location>
        <begin position="1"/>
        <end position="22"/>
    </location>
</feature>
<gene>
    <name evidence="2" type="ORF">IPOD504_LOCUS1693</name>
</gene>